<gene>
    <name evidence="1" type="ORF">CLV40_102530</name>
</gene>
<organism evidence="1 2">
    <name type="scientific">Actinokineospora auranticolor</name>
    <dbReference type="NCBI Taxonomy" id="155976"/>
    <lineage>
        <taxon>Bacteria</taxon>
        <taxon>Bacillati</taxon>
        <taxon>Actinomycetota</taxon>
        <taxon>Actinomycetes</taxon>
        <taxon>Pseudonocardiales</taxon>
        <taxon>Pseudonocardiaceae</taxon>
        <taxon>Actinokineospora</taxon>
    </lineage>
</organism>
<dbReference type="Gene3D" id="3.30.559.30">
    <property type="entry name" value="Nonribosomal peptide synthetase, condensation domain"/>
    <property type="match status" value="1"/>
</dbReference>
<name>A0A2S6GZG6_9PSEU</name>
<evidence type="ECO:0000313" key="1">
    <source>
        <dbReference type="EMBL" id="PPK70613.1"/>
    </source>
</evidence>
<sequence>MLTRPQLRCALDPGDTAALLGAAPALYATDTADLLRSALVVAVAAWGPRHGAALSVPGPGGLSDTVGRLAAAPAAGTVGFAFRAPAGQTHAIDVRAEIEDGLVTATWTWCAASFAERAVADLARTWCAALAGLAAEARRVLPLPTDAPRDVEVVIAVPGDTNDRAVRQALAGLASAHPILTTGRRQVGTRAYAAPGAGDATGATAPEWTSLVRFALVRPSSADARLIITGDPAVVGADTVETLADALRRVFGGDAGHVRPSPMNSP</sequence>
<dbReference type="AlphaFoldDB" id="A0A2S6GZG6"/>
<dbReference type="Proteomes" id="UP000239203">
    <property type="component" value="Unassembled WGS sequence"/>
</dbReference>
<keyword evidence="2" id="KW-1185">Reference proteome</keyword>
<dbReference type="RefSeq" id="WP_181043343.1">
    <property type="nucleotide sequence ID" value="NZ_CP154825.1"/>
</dbReference>
<comment type="caution">
    <text evidence="1">The sequence shown here is derived from an EMBL/GenBank/DDBJ whole genome shotgun (WGS) entry which is preliminary data.</text>
</comment>
<evidence type="ECO:0000313" key="2">
    <source>
        <dbReference type="Proteomes" id="UP000239203"/>
    </source>
</evidence>
<proteinExistence type="predicted"/>
<protein>
    <submittedName>
        <fullName evidence="1">Uncharacterized protein</fullName>
    </submittedName>
</protein>
<accession>A0A2S6GZG6</accession>
<dbReference type="EMBL" id="PTIX01000002">
    <property type="protein sequence ID" value="PPK70613.1"/>
    <property type="molecule type" value="Genomic_DNA"/>
</dbReference>
<reference evidence="1 2" key="1">
    <citation type="submission" date="2018-02" db="EMBL/GenBank/DDBJ databases">
        <title>Genomic Encyclopedia of Archaeal and Bacterial Type Strains, Phase II (KMG-II): from individual species to whole genera.</title>
        <authorList>
            <person name="Goeker M."/>
        </authorList>
    </citation>
    <scope>NUCLEOTIDE SEQUENCE [LARGE SCALE GENOMIC DNA]</scope>
    <source>
        <strain evidence="1 2">YU 961-1</strain>
    </source>
</reference>